<reference evidence="2" key="1">
    <citation type="submission" date="2019-04" db="EMBL/GenBank/DDBJ databases">
        <authorList>
            <consortium name="Science for Life Laboratories"/>
        </authorList>
    </citation>
    <scope>NUCLEOTIDE SEQUENCE</scope>
    <source>
        <strain evidence="2">MBLW1</strain>
    </source>
</reference>
<organism evidence="2">
    <name type="scientific">Tuwongella immobilis</name>
    <dbReference type="NCBI Taxonomy" id="692036"/>
    <lineage>
        <taxon>Bacteria</taxon>
        <taxon>Pseudomonadati</taxon>
        <taxon>Planctomycetota</taxon>
        <taxon>Planctomycetia</taxon>
        <taxon>Gemmatales</taxon>
        <taxon>Gemmataceae</taxon>
        <taxon>Tuwongella</taxon>
    </lineage>
</organism>
<dbReference type="EMBL" id="LR593887">
    <property type="protein sequence ID" value="VTR96782.1"/>
    <property type="molecule type" value="Genomic_DNA"/>
</dbReference>
<gene>
    <name evidence="2" type="ORF">GMBLW1_32780</name>
</gene>
<dbReference type="KEGG" id="tim:GMBLW1_32780"/>
<dbReference type="RefSeq" id="WP_232055878.1">
    <property type="nucleotide sequence ID" value="NZ_LR593887.1"/>
</dbReference>
<keyword evidence="1" id="KW-0812">Transmembrane</keyword>
<accession>A0A6C2YI61</accession>
<feature type="transmembrane region" description="Helical" evidence="1">
    <location>
        <begin position="66"/>
        <end position="89"/>
    </location>
</feature>
<feature type="transmembrane region" description="Helical" evidence="1">
    <location>
        <begin position="38"/>
        <end position="60"/>
    </location>
</feature>
<protein>
    <submittedName>
        <fullName evidence="2">Uncharacterized protein</fullName>
    </submittedName>
</protein>
<name>A0A6C2YI61_9BACT</name>
<evidence type="ECO:0000313" key="2">
    <source>
        <dbReference type="EMBL" id="VIP00682.1"/>
    </source>
</evidence>
<keyword evidence="3" id="KW-1185">Reference proteome</keyword>
<sequence>MIDPIWPMVLLGYLVTVAMEAPILLLGLSRQHPLRRRIFAGFWLTACTYPIVVMVMPMLWDATTDRMTYLLVAECFAPIAECILFAQLWPATRRDWLAIALANFTSFLVGEWLHLSGQTERVLTALGLL</sequence>
<evidence type="ECO:0000256" key="1">
    <source>
        <dbReference type="SAM" id="Phobius"/>
    </source>
</evidence>
<feature type="transmembrane region" description="Helical" evidence="1">
    <location>
        <begin position="6"/>
        <end position="26"/>
    </location>
</feature>
<keyword evidence="1" id="KW-1133">Transmembrane helix</keyword>
<keyword evidence="1" id="KW-0472">Membrane</keyword>
<feature type="transmembrane region" description="Helical" evidence="1">
    <location>
        <begin position="96"/>
        <end position="115"/>
    </location>
</feature>
<proteinExistence type="predicted"/>
<dbReference type="EMBL" id="LR586016">
    <property type="protein sequence ID" value="VIP00682.1"/>
    <property type="molecule type" value="Genomic_DNA"/>
</dbReference>
<dbReference type="Proteomes" id="UP000464378">
    <property type="component" value="Chromosome"/>
</dbReference>
<evidence type="ECO:0000313" key="3">
    <source>
        <dbReference type="Proteomes" id="UP000464378"/>
    </source>
</evidence>
<dbReference type="InParanoid" id="A0A6C2YI61"/>
<dbReference type="AlphaFoldDB" id="A0A6C2YI61"/>